<dbReference type="PANTHER" id="PTHR42840">
    <property type="entry name" value="NAD(P)-BINDING ROSSMANN-FOLD SUPERFAMILY PROTEIN-RELATED"/>
    <property type="match status" value="1"/>
</dbReference>
<gene>
    <name evidence="5" type="ORF">CHK_1040</name>
</gene>
<dbReference type="SUPFAM" id="SSF55347">
    <property type="entry name" value="Glyceraldehyde-3-phosphate dehydrogenase-like, C-terminal domain"/>
    <property type="match status" value="1"/>
</dbReference>
<dbReference type="STRING" id="270498.CHK_1040"/>
<feature type="domain" description="GFO/IDH/MocA-like oxidoreductase" evidence="4">
    <location>
        <begin position="135"/>
        <end position="256"/>
    </location>
</feature>
<reference evidence="5 6" key="1">
    <citation type="submission" date="2015-04" db="EMBL/GenBank/DDBJ databases">
        <title>Draft genome sequence of bacteremic isolate Catabacter hongkongensis type strain HKU16T.</title>
        <authorList>
            <person name="Lau S.K."/>
            <person name="Teng J.L."/>
            <person name="Huang Y."/>
            <person name="Curreem S.O."/>
            <person name="Tsui S.K."/>
            <person name="Woo P.C."/>
        </authorList>
    </citation>
    <scope>NUCLEOTIDE SEQUENCE [LARGE SCALE GENOMIC DNA]</scope>
    <source>
        <strain evidence="5 6">HKU16</strain>
    </source>
</reference>
<evidence type="ECO:0000313" key="5">
    <source>
        <dbReference type="EMBL" id="KKI51548.1"/>
    </source>
</evidence>
<dbReference type="EMBL" id="LAYJ01000076">
    <property type="protein sequence ID" value="KKI51548.1"/>
    <property type="molecule type" value="Genomic_DNA"/>
</dbReference>
<name>A0A0M2NHC9_9FIRM</name>
<dbReference type="Pfam" id="PF22725">
    <property type="entry name" value="GFO_IDH_MocA_C3"/>
    <property type="match status" value="1"/>
</dbReference>
<sequence length="340" mass="38033">MEKLRIASIGVGRMGICHAETVALRVPDAELVTVCDLNEELARSTAQRLGARKYTTDYHDVMNDEEIDAVFITNTSAAHCECIKAACAAKKHIFCEKPTGLTFDELDEIDEAVASNKGKVIQVAFLRRFDKSMMDAKARVDRGEIGDVIKVKSVTRDPGKHREFFDRFLPGSGGIFFDLNVHDFDLARWFANSEVEKVFAIGGVYSFEEFKDFNDLDADAVMLQFQNGVMAEIEGNRLATCGYDVWLEVVGTKGSITVNTGINSFVTVKDEYGMRNECCPWYWERFGDAYESEVFAFVDAVQTGKETPCGTTDARRVVEIADLAKKSFDEGTSVYNHYLK</sequence>
<evidence type="ECO:0000256" key="2">
    <source>
        <dbReference type="ARBA" id="ARBA00023002"/>
    </source>
</evidence>
<comment type="caution">
    <text evidence="5">The sequence shown here is derived from an EMBL/GenBank/DDBJ whole genome shotgun (WGS) entry which is preliminary data.</text>
</comment>
<dbReference type="PANTHER" id="PTHR42840:SF3">
    <property type="entry name" value="BINDING ROSSMANN FOLD OXIDOREDUCTASE, PUTATIVE (AFU_ORTHOLOGUE AFUA_2G10240)-RELATED"/>
    <property type="match status" value="1"/>
</dbReference>
<keyword evidence="2 5" id="KW-0560">Oxidoreductase</keyword>
<comment type="similarity">
    <text evidence="1">Belongs to the Gfo/Idh/MocA family.</text>
</comment>
<organism evidence="5 6">
    <name type="scientific">Christensenella hongkongensis</name>
    <dbReference type="NCBI Taxonomy" id="270498"/>
    <lineage>
        <taxon>Bacteria</taxon>
        <taxon>Bacillati</taxon>
        <taxon>Bacillota</taxon>
        <taxon>Clostridia</taxon>
        <taxon>Christensenellales</taxon>
        <taxon>Christensenellaceae</taxon>
        <taxon>Christensenella</taxon>
    </lineage>
</organism>
<dbReference type="InterPro" id="IPR055170">
    <property type="entry name" value="GFO_IDH_MocA-like_dom"/>
</dbReference>
<keyword evidence="6" id="KW-1185">Reference proteome</keyword>
<dbReference type="Gene3D" id="3.30.360.10">
    <property type="entry name" value="Dihydrodipicolinate Reductase, domain 2"/>
    <property type="match status" value="1"/>
</dbReference>
<feature type="domain" description="Gfo/Idh/MocA-like oxidoreductase N-terminal" evidence="3">
    <location>
        <begin position="4"/>
        <end position="124"/>
    </location>
</feature>
<accession>A0A0M2NHC9</accession>
<dbReference type="Pfam" id="PF01408">
    <property type="entry name" value="GFO_IDH_MocA"/>
    <property type="match status" value="1"/>
</dbReference>
<dbReference type="OrthoDB" id="9815825at2"/>
<evidence type="ECO:0000313" key="6">
    <source>
        <dbReference type="Proteomes" id="UP000034076"/>
    </source>
</evidence>
<dbReference type="EC" id="1.1.1.18" evidence="5"/>
<dbReference type="GO" id="GO:0000166">
    <property type="term" value="F:nucleotide binding"/>
    <property type="evidence" value="ECO:0007669"/>
    <property type="project" value="InterPro"/>
</dbReference>
<dbReference type="InterPro" id="IPR000683">
    <property type="entry name" value="Gfo/Idh/MocA-like_OxRdtase_N"/>
</dbReference>
<dbReference type="Gene3D" id="3.40.50.720">
    <property type="entry name" value="NAD(P)-binding Rossmann-like Domain"/>
    <property type="match status" value="1"/>
</dbReference>
<dbReference type="RefSeq" id="WP_046442933.1">
    <property type="nucleotide sequence ID" value="NZ_JAXDTA010000133.1"/>
</dbReference>
<proteinExistence type="inferred from homology"/>
<dbReference type="Proteomes" id="UP000034076">
    <property type="component" value="Unassembled WGS sequence"/>
</dbReference>
<evidence type="ECO:0000259" key="3">
    <source>
        <dbReference type="Pfam" id="PF01408"/>
    </source>
</evidence>
<protein>
    <submittedName>
        <fullName evidence="5">Myo-inositol 2-dehydrogenase 1</fullName>
        <ecNumber evidence="5">1.1.1.18</ecNumber>
    </submittedName>
</protein>
<evidence type="ECO:0000259" key="4">
    <source>
        <dbReference type="Pfam" id="PF22725"/>
    </source>
</evidence>
<dbReference type="InterPro" id="IPR036291">
    <property type="entry name" value="NAD(P)-bd_dom_sf"/>
</dbReference>
<dbReference type="AlphaFoldDB" id="A0A0M2NHC9"/>
<dbReference type="GO" id="GO:0050112">
    <property type="term" value="F:inositol 2-dehydrogenase (NAD+) activity"/>
    <property type="evidence" value="ECO:0007669"/>
    <property type="project" value="UniProtKB-EC"/>
</dbReference>
<dbReference type="SUPFAM" id="SSF51735">
    <property type="entry name" value="NAD(P)-binding Rossmann-fold domains"/>
    <property type="match status" value="1"/>
</dbReference>
<evidence type="ECO:0000256" key="1">
    <source>
        <dbReference type="ARBA" id="ARBA00010928"/>
    </source>
</evidence>